<accession>A0A2N5Z9Z3</accession>
<dbReference type="EMBL" id="PKTG01000138">
    <property type="protein sequence ID" value="PLX15501.1"/>
    <property type="molecule type" value="Genomic_DNA"/>
</dbReference>
<name>A0A2N5Z9Z3_MUIH1</name>
<dbReference type="Proteomes" id="UP000234857">
    <property type="component" value="Unassembled WGS sequence"/>
</dbReference>
<feature type="transmembrane region" description="Helical" evidence="1">
    <location>
        <begin position="20"/>
        <end position="45"/>
    </location>
</feature>
<feature type="transmembrane region" description="Helical" evidence="1">
    <location>
        <begin position="220"/>
        <end position="237"/>
    </location>
</feature>
<keyword evidence="1" id="KW-0472">Membrane</keyword>
<protein>
    <submittedName>
        <fullName evidence="2">Uncharacterized protein</fullName>
    </submittedName>
</protein>
<sequence>MGKSSIINRFLILKKFELLFSSFAIVFCTFFRELIFPLIFCFPFLFKKKKLISVESLLFLFYFFLMIIFRFLLNNQLLLKNYLLSFYFYFPLILIFFSKPFYSKNLLNKNLLSKITTLLVFFNLIGFFQFFLSFIKDGNDTGFLGLYGGSGLAQHGYGILNAIISLYYFATIIHTNQKKNKRLFVFFFLSFIFSFYSLGIIFYIFAIIFFFLFYKKKIKKKFIFLLIIFLLIGSSDFKPVKYARNTIVKIYINYIDNRAEKIPRKFLLYKEYFDISKTDFSFLLFGNGPGTFNSRSSFLLNGDYSTNFIFKKNKSMSYKMKTIILPLWNQKISSIRGKDGVKNQPFSSFISTLSEYGLLFFLLFFYFFIKRIKKFIAF</sequence>
<evidence type="ECO:0000313" key="3">
    <source>
        <dbReference type="Proteomes" id="UP000234857"/>
    </source>
</evidence>
<keyword evidence="1" id="KW-1133">Transmembrane helix</keyword>
<feature type="transmembrane region" description="Helical" evidence="1">
    <location>
        <begin position="155"/>
        <end position="173"/>
    </location>
</feature>
<comment type="caution">
    <text evidence="2">The sequence shown here is derived from an EMBL/GenBank/DDBJ whole genome shotgun (WGS) entry which is preliminary data.</text>
</comment>
<reference evidence="2 3" key="1">
    <citation type="submission" date="2017-11" db="EMBL/GenBank/DDBJ databases">
        <title>Genome-resolved metagenomics identifies genetic mobility, metabolic interactions, and unexpected diversity in perchlorate-reducing communities.</title>
        <authorList>
            <person name="Barnum T.P."/>
            <person name="Figueroa I.A."/>
            <person name="Carlstrom C.I."/>
            <person name="Lucas L.N."/>
            <person name="Engelbrektson A.L."/>
            <person name="Coates J.D."/>
        </authorList>
    </citation>
    <scope>NUCLEOTIDE SEQUENCE [LARGE SCALE GENOMIC DNA]</scope>
    <source>
        <strain evidence="2">BM706</strain>
    </source>
</reference>
<proteinExistence type="predicted"/>
<evidence type="ECO:0000256" key="1">
    <source>
        <dbReference type="SAM" id="Phobius"/>
    </source>
</evidence>
<evidence type="ECO:0000313" key="2">
    <source>
        <dbReference type="EMBL" id="PLX15501.1"/>
    </source>
</evidence>
<gene>
    <name evidence="2" type="ORF">C0601_12700</name>
</gene>
<organism evidence="2 3">
    <name type="scientific">Muiribacterium halophilum</name>
    <dbReference type="NCBI Taxonomy" id="2053465"/>
    <lineage>
        <taxon>Bacteria</taxon>
        <taxon>Candidatus Muiribacteriota</taxon>
        <taxon>Candidatus Muiribacteriia</taxon>
        <taxon>Candidatus Muiribacteriales</taxon>
        <taxon>Candidatus Muiribacteriaceae</taxon>
        <taxon>Candidatus Muiribacterium</taxon>
    </lineage>
</organism>
<feature type="transmembrane region" description="Helical" evidence="1">
    <location>
        <begin position="118"/>
        <end position="135"/>
    </location>
</feature>
<keyword evidence="1" id="KW-0812">Transmembrane</keyword>
<feature type="transmembrane region" description="Helical" evidence="1">
    <location>
        <begin position="346"/>
        <end position="369"/>
    </location>
</feature>
<feature type="transmembrane region" description="Helical" evidence="1">
    <location>
        <begin position="79"/>
        <end position="97"/>
    </location>
</feature>
<feature type="transmembrane region" description="Helical" evidence="1">
    <location>
        <begin position="185"/>
        <end position="214"/>
    </location>
</feature>
<feature type="transmembrane region" description="Helical" evidence="1">
    <location>
        <begin position="57"/>
        <end position="73"/>
    </location>
</feature>
<dbReference type="AlphaFoldDB" id="A0A2N5Z9Z3"/>